<organism evidence="2 3">
    <name type="scientific">Hermanssonia centrifuga</name>
    <dbReference type="NCBI Taxonomy" id="98765"/>
    <lineage>
        <taxon>Eukaryota</taxon>
        <taxon>Fungi</taxon>
        <taxon>Dikarya</taxon>
        <taxon>Basidiomycota</taxon>
        <taxon>Agaricomycotina</taxon>
        <taxon>Agaricomycetes</taxon>
        <taxon>Polyporales</taxon>
        <taxon>Meruliaceae</taxon>
        <taxon>Hermanssonia</taxon>
    </lineage>
</organism>
<protein>
    <recommendedName>
        <fullName evidence="4">Transmembrane protein</fullName>
    </recommendedName>
</protein>
<comment type="caution">
    <text evidence="2">The sequence shown here is derived from an EMBL/GenBank/DDBJ whole genome shotgun (WGS) entry which is preliminary data.</text>
</comment>
<keyword evidence="1" id="KW-0812">Transmembrane</keyword>
<sequence length="126" mass="13952">METERAVTRVSLVVRGERSDVGVTLVGVMIVGVGVMVVTTVRVWVVVNVLVRKFTAEEPKVTAVKEPLKKIGLVLDSMEVVRKVVVSMKEEIKTSESTGGKLEDDMESKTSLRTWEVGSERVFDFL</sequence>
<gene>
    <name evidence="2" type="ORF">PHLCEN_2v9633</name>
</gene>
<keyword evidence="1" id="KW-1133">Transmembrane helix</keyword>
<keyword evidence="1" id="KW-0472">Membrane</keyword>
<name>A0A2R6NQD2_9APHY</name>
<proteinExistence type="predicted"/>
<dbReference type="EMBL" id="MLYV02000962">
    <property type="protein sequence ID" value="PSR74705.1"/>
    <property type="molecule type" value="Genomic_DNA"/>
</dbReference>
<evidence type="ECO:0000256" key="1">
    <source>
        <dbReference type="SAM" id="Phobius"/>
    </source>
</evidence>
<evidence type="ECO:0000313" key="3">
    <source>
        <dbReference type="Proteomes" id="UP000186601"/>
    </source>
</evidence>
<evidence type="ECO:0008006" key="4">
    <source>
        <dbReference type="Google" id="ProtNLM"/>
    </source>
</evidence>
<accession>A0A2R6NQD2</accession>
<keyword evidence="3" id="KW-1185">Reference proteome</keyword>
<reference evidence="2 3" key="1">
    <citation type="submission" date="2018-02" db="EMBL/GenBank/DDBJ databases">
        <title>Genome sequence of the basidiomycete white-rot fungus Phlebia centrifuga.</title>
        <authorList>
            <person name="Granchi Z."/>
            <person name="Peng M."/>
            <person name="de Vries R.P."/>
            <person name="Hilden K."/>
            <person name="Makela M.R."/>
            <person name="Grigoriev I."/>
            <person name="Riley R."/>
        </authorList>
    </citation>
    <scope>NUCLEOTIDE SEQUENCE [LARGE SCALE GENOMIC DNA]</scope>
    <source>
        <strain evidence="2 3">FBCC195</strain>
    </source>
</reference>
<feature type="transmembrane region" description="Helical" evidence="1">
    <location>
        <begin position="21"/>
        <end position="45"/>
    </location>
</feature>
<dbReference type="Proteomes" id="UP000186601">
    <property type="component" value="Unassembled WGS sequence"/>
</dbReference>
<evidence type="ECO:0000313" key="2">
    <source>
        <dbReference type="EMBL" id="PSR74705.1"/>
    </source>
</evidence>
<dbReference type="AlphaFoldDB" id="A0A2R6NQD2"/>